<gene>
    <name evidence="1" type="ORF">J3U88_13895</name>
</gene>
<protein>
    <recommendedName>
        <fullName evidence="3">Scramblase</fullName>
    </recommendedName>
</protein>
<dbReference type="PANTHER" id="PTHR23248:SF9">
    <property type="entry name" value="PHOSPHOLIPID SCRAMBLASE"/>
    <property type="match status" value="1"/>
</dbReference>
<dbReference type="InterPro" id="IPR005552">
    <property type="entry name" value="Scramblase"/>
</dbReference>
<sequence length="258" mass="29761">MDCPKCGFTTENGALDCPACGVVFSKLAGRGERPKAAPVTRENHDWDAYDPALHYVVGQHDHLFIQQHARHWWEILLNWEQTNTYHIQAPGSRQIGYIEELNVSFMRTLSRLFLGSHRPLDVAVVTGNTQVLELRRAFFFFFSHLKVMTPRGTELGEVQRRLGILNRRYDLIDEHGHVFAIIRSPLLRIWTFHIYDAEDRKVGMISKKWGGLLKEAFTDADNFLIDFGETNWTPAQRAVIFATAISIDFDFFENNHQS</sequence>
<reference evidence="1" key="1">
    <citation type="submission" date="2021-03" db="EMBL/GenBank/DDBJ databases">
        <authorList>
            <person name="Wang G."/>
        </authorList>
    </citation>
    <scope>NUCLEOTIDE SEQUENCE</scope>
    <source>
        <strain evidence="1">KCTC 12899</strain>
    </source>
</reference>
<dbReference type="RefSeq" id="WP_207859470.1">
    <property type="nucleotide sequence ID" value="NZ_JAFREP010000013.1"/>
</dbReference>
<keyword evidence="2" id="KW-1185">Reference proteome</keyword>
<comment type="caution">
    <text evidence="1">The sequence shown here is derived from an EMBL/GenBank/DDBJ whole genome shotgun (WGS) entry which is preliminary data.</text>
</comment>
<evidence type="ECO:0000313" key="2">
    <source>
        <dbReference type="Proteomes" id="UP000664417"/>
    </source>
</evidence>
<accession>A0A8J7U2Q3</accession>
<proteinExistence type="predicted"/>
<organism evidence="1 2">
    <name type="scientific">Acanthopleuribacter pedis</name>
    <dbReference type="NCBI Taxonomy" id="442870"/>
    <lineage>
        <taxon>Bacteria</taxon>
        <taxon>Pseudomonadati</taxon>
        <taxon>Acidobacteriota</taxon>
        <taxon>Holophagae</taxon>
        <taxon>Acanthopleuribacterales</taxon>
        <taxon>Acanthopleuribacteraceae</taxon>
        <taxon>Acanthopleuribacter</taxon>
    </lineage>
</organism>
<dbReference type="EMBL" id="JAFREP010000013">
    <property type="protein sequence ID" value="MBO1319563.1"/>
    <property type="molecule type" value="Genomic_DNA"/>
</dbReference>
<evidence type="ECO:0008006" key="3">
    <source>
        <dbReference type="Google" id="ProtNLM"/>
    </source>
</evidence>
<dbReference type="AlphaFoldDB" id="A0A8J7U2Q3"/>
<name>A0A8J7U2Q3_9BACT</name>
<dbReference type="SUPFAM" id="SSF54518">
    <property type="entry name" value="Tubby C-terminal domain-like"/>
    <property type="match status" value="1"/>
</dbReference>
<dbReference type="PANTHER" id="PTHR23248">
    <property type="entry name" value="PHOSPHOLIPID SCRAMBLASE-RELATED"/>
    <property type="match status" value="1"/>
</dbReference>
<dbReference type="GO" id="GO:0017128">
    <property type="term" value="F:phospholipid scramblase activity"/>
    <property type="evidence" value="ECO:0007669"/>
    <property type="project" value="InterPro"/>
</dbReference>
<dbReference type="GO" id="GO:0005886">
    <property type="term" value="C:plasma membrane"/>
    <property type="evidence" value="ECO:0007669"/>
    <property type="project" value="TreeGrafter"/>
</dbReference>
<dbReference type="InterPro" id="IPR025659">
    <property type="entry name" value="Tubby-like_C"/>
</dbReference>
<evidence type="ECO:0000313" key="1">
    <source>
        <dbReference type="EMBL" id="MBO1319563.1"/>
    </source>
</evidence>
<dbReference type="Proteomes" id="UP000664417">
    <property type="component" value="Unassembled WGS sequence"/>
</dbReference>
<dbReference type="Pfam" id="PF03803">
    <property type="entry name" value="Scramblase"/>
    <property type="match status" value="1"/>
</dbReference>